<organism evidence="1 2">
    <name type="scientific">Asticcacaulis currens</name>
    <dbReference type="NCBI Taxonomy" id="2984210"/>
    <lineage>
        <taxon>Bacteria</taxon>
        <taxon>Pseudomonadati</taxon>
        <taxon>Pseudomonadota</taxon>
        <taxon>Alphaproteobacteria</taxon>
        <taxon>Caulobacterales</taxon>
        <taxon>Caulobacteraceae</taxon>
        <taxon>Asticcacaulis</taxon>
    </lineage>
</organism>
<name>A0ABT5ICW4_9CAUL</name>
<comment type="caution">
    <text evidence="1">The sequence shown here is derived from an EMBL/GenBank/DDBJ whole genome shotgun (WGS) entry which is preliminary data.</text>
</comment>
<keyword evidence="2" id="KW-1185">Reference proteome</keyword>
<sequence>MSRPKVKNREFRSLANISDTGSTSRILNLCHVKLNASAEEAKTTQPFFKSAELNKSIIIKHALRPNERELFLKPASVATKIILPFDSRDLRLGGGAIFINEYGYKQAMEDVLGKEARHQYADDLNILQLIDTLPSLDPFILRECLARNGIHPSSAYFRISTSDIASMTAFASDEFSKLVRIALDENQAAASSRFVTKILSDKVDSELDPFRTTLRLNAKDFAEGLFSWRGFLYFKWQYLRLRDDLKKVLNEMLTYRTIGFRDPAMLEYIEKARPRVAHDVSAVFEAVGLMLSRYDEAFAALTERRDPNPFRTFLLKGPQMFYELGERVGVLSHINSFWAYHFGTLGGRRMSLLDFAEVLMDFEDSLRSVFIDVNTPPQKPEGISR</sequence>
<proteinExistence type="predicted"/>
<accession>A0ABT5ICW4</accession>
<dbReference type="Proteomes" id="UP001216595">
    <property type="component" value="Unassembled WGS sequence"/>
</dbReference>
<dbReference type="RefSeq" id="WP_272740741.1">
    <property type="nucleotide sequence ID" value="NZ_JAQQKW010000003.1"/>
</dbReference>
<evidence type="ECO:0000313" key="1">
    <source>
        <dbReference type="EMBL" id="MDC7694020.1"/>
    </source>
</evidence>
<evidence type="ECO:0000313" key="2">
    <source>
        <dbReference type="Proteomes" id="UP001216595"/>
    </source>
</evidence>
<dbReference type="EMBL" id="JAQQKW010000003">
    <property type="protein sequence ID" value="MDC7694020.1"/>
    <property type="molecule type" value="Genomic_DNA"/>
</dbReference>
<protein>
    <submittedName>
        <fullName evidence="1">Uncharacterized protein</fullName>
    </submittedName>
</protein>
<reference evidence="1 2" key="1">
    <citation type="submission" date="2023-01" db="EMBL/GenBank/DDBJ databases">
        <title>Novel species of the genus Asticcacaulis isolated from rivers.</title>
        <authorList>
            <person name="Lu H."/>
        </authorList>
    </citation>
    <scope>NUCLEOTIDE SEQUENCE [LARGE SCALE GENOMIC DNA]</scope>
    <source>
        <strain evidence="1 2">DXS10W</strain>
    </source>
</reference>
<gene>
    <name evidence="1" type="ORF">PQU94_06955</name>
</gene>